<accession>A0ABR8QBW5</accession>
<organism evidence="3 4">
    <name type="scientific">Cellulomonas avistercoris</name>
    <dbReference type="NCBI Taxonomy" id="2762242"/>
    <lineage>
        <taxon>Bacteria</taxon>
        <taxon>Bacillati</taxon>
        <taxon>Actinomycetota</taxon>
        <taxon>Actinomycetes</taxon>
        <taxon>Micrococcales</taxon>
        <taxon>Cellulomonadaceae</taxon>
        <taxon>Cellulomonas</taxon>
    </lineage>
</organism>
<gene>
    <name evidence="3" type="ORF">H9657_06450</name>
</gene>
<dbReference type="Proteomes" id="UP000604241">
    <property type="component" value="Unassembled WGS sequence"/>
</dbReference>
<feature type="transmembrane region" description="Helical" evidence="2">
    <location>
        <begin position="39"/>
        <end position="58"/>
    </location>
</feature>
<keyword evidence="2" id="KW-1133">Transmembrane helix</keyword>
<keyword evidence="2" id="KW-0472">Membrane</keyword>
<keyword evidence="2" id="KW-0812">Transmembrane</keyword>
<dbReference type="EMBL" id="JACSQV010000004">
    <property type="protein sequence ID" value="MBD7917917.1"/>
    <property type="molecule type" value="Genomic_DNA"/>
</dbReference>
<dbReference type="RefSeq" id="WP_191781579.1">
    <property type="nucleotide sequence ID" value="NZ_JACSQV010000004.1"/>
</dbReference>
<sequence length="186" mass="19927">MTRVRAAARAVRAVVWRPLAGGAAVGVVVWALGMRASSAVVVALAAATLVAVLQRVDGATEPRPTRRRHEALDGARGEVLDLAWTMVGRDGRAGERALRRLREAGARRVARHGLDLHDPDQADAVTALIGARARATLTRRTHPLPTVRDLVHTLDVLEHLGATRSRPATPRPDPEPAPAPDPRSPR</sequence>
<comment type="caution">
    <text evidence="3">The sequence shown here is derived from an EMBL/GenBank/DDBJ whole genome shotgun (WGS) entry which is preliminary data.</text>
</comment>
<feature type="transmembrane region" description="Helical" evidence="2">
    <location>
        <begin position="14"/>
        <end position="33"/>
    </location>
</feature>
<protein>
    <submittedName>
        <fullName evidence="3">Uncharacterized protein</fullName>
    </submittedName>
</protein>
<evidence type="ECO:0000256" key="1">
    <source>
        <dbReference type="SAM" id="MobiDB-lite"/>
    </source>
</evidence>
<evidence type="ECO:0000256" key="2">
    <source>
        <dbReference type="SAM" id="Phobius"/>
    </source>
</evidence>
<feature type="compositionally biased region" description="Pro residues" evidence="1">
    <location>
        <begin position="169"/>
        <end position="186"/>
    </location>
</feature>
<reference evidence="3 4" key="1">
    <citation type="submission" date="2020-08" db="EMBL/GenBank/DDBJ databases">
        <title>A Genomic Blueprint of the Chicken Gut Microbiome.</title>
        <authorList>
            <person name="Gilroy R."/>
            <person name="Ravi A."/>
            <person name="Getino M."/>
            <person name="Pursley I."/>
            <person name="Horton D.L."/>
            <person name="Alikhan N.-F."/>
            <person name="Baker D."/>
            <person name="Gharbi K."/>
            <person name="Hall N."/>
            <person name="Watson M."/>
            <person name="Adriaenssens E.M."/>
            <person name="Foster-Nyarko E."/>
            <person name="Jarju S."/>
            <person name="Secka A."/>
            <person name="Antonio M."/>
            <person name="Oren A."/>
            <person name="Chaudhuri R."/>
            <person name="La Ragione R.M."/>
            <person name="Hildebrand F."/>
            <person name="Pallen M.J."/>
        </authorList>
    </citation>
    <scope>NUCLEOTIDE SEQUENCE [LARGE SCALE GENOMIC DNA]</scope>
    <source>
        <strain evidence="3 4">Sa3CUA2</strain>
    </source>
</reference>
<feature type="region of interest" description="Disordered" evidence="1">
    <location>
        <begin position="160"/>
        <end position="186"/>
    </location>
</feature>
<evidence type="ECO:0000313" key="3">
    <source>
        <dbReference type="EMBL" id="MBD7917917.1"/>
    </source>
</evidence>
<proteinExistence type="predicted"/>
<keyword evidence="4" id="KW-1185">Reference proteome</keyword>
<name>A0ABR8QBW5_9CELL</name>
<evidence type="ECO:0000313" key="4">
    <source>
        <dbReference type="Proteomes" id="UP000604241"/>
    </source>
</evidence>